<dbReference type="NCBIfam" id="TIGR00654">
    <property type="entry name" value="PhzF_family"/>
    <property type="match status" value="1"/>
</dbReference>
<keyword evidence="3" id="KW-1185">Reference proteome</keyword>
<accession>A0A642V8J2</accession>
<evidence type="ECO:0000313" key="2">
    <source>
        <dbReference type="EMBL" id="KAA8915897.1"/>
    </source>
</evidence>
<dbReference type="Pfam" id="PF02567">
    <property type="entry name" value="PhzC-PhzF"/>
    <property type="match status" value="1"/>
</dbReference>
<proteinExistence type="predicted"/>
<dbReference type="GO" id="GO:0005737">
    <property type="term" value="C:cytoplasm"/>
    <property type="evidence" value="ECO:0007669"/>
    <property type="project" value="TreeGrafter"/>
</dbReference>
<dbReference type="PANTHER" id="PTHR13774:SF32">
    <property type="entry name" value="ANTISENSE-ENHANCING SEQUENCE 1"/>
    <property type="match status" value="1"/>
</dbReference>
<sequence length="294" mass="32218">MELSFVTLDVFTDKRFSGNQLAVVQVPKERRDDMTQERKQAVAQEFNLSETVIMHETEDGDKSWDIGIFMVDTELPFAGHPTVGSAWYLSKELKKVDAGTLNTKAGQIPFKVDGSSVLANIPFAYHQHTQGVSPEFIKNAGLNVNVNKECPIVSIVNGLAFALIELDSLEALSQVNATGHEVPVELMDSEWRSRAGFYFFVRTGKADNGAITVRSRMCLGNLEDPCTGSAASALSGYLTLHSQLPSQKYQITQGVEMKRPGTIETEVTTQDSQIQKIQLGGKCVPVMSGKITVD</sequence>
<evidence type="ECO:0000313" key="3">
    <source>
        <dbReference type="Proteomes" id="UP000761534"/>
    </source>
</evidence>
<comment type="caution">
    <text evidence="2">The sequence shown here is derived from an EMBL/GenBank/DDBJ whole genome shotgun (WGS) entry which is preliminary data.</text>
</comment>
<protein>
    <recommendedName>
        <fullName evidence="4">Phenazine biosynthesis protein</fullName>
    </recommendedName>
</protein>
<reference evidence="2" key="1">
    <citation type="journal article" date="2019" name="G3 (Bethesda)">
        <title>Genome Assemblies of Two Rare Opportunistic Yeast Pathogens: Diutina rugosa (syn. Candida rugosa) and Trichomonascus ciferrii (syn. Candida ciferrii).</title>
        <authorList>
            <person name="Mixao V."/>
            <person name="Saus E."/>
            <person name="Hansen A.P."/>
            <person name="Lass-Florl C."/>
            <person name="Gabaldon T."/>
        </authorList>
    </citation>
    <scope>NUCLEOTIDE SEQUENCE</scope>
    <source>
        <strain evidence="2">CBS 4856</strain>
    </source>
</reference>
<dbReference type="PIRSF" id="PIRSF016184">
    <property type="entry name" value="PhzC_PhzF"/>
    <property type="match status" value="1"/>
</dbReference>
<feature type="active site" evidence="1">
    <location>
        <position position="50"/>
    </location>
</feature>
<dbReference type="Gene3D" id="3.10.310.10">
    <property type="entry name" value="Diaminopimelate Epimerase, Chain A, domain 1"/>
    <property type="match status" value="2"/>
</dbReference>
<dbReference type="AlphaFoldDB" id="A0A642V8J2"/>
<name>A0A642V8J2_9ASCO</name>
<evidence type="ECO:0008006" key="4">
    <source>
        <dbReference type="Google" id="ProtNLM"/>
    </source>
</evidence>
<dbReference type="InterPro" id="IPR003719">
    <property type="entry name" value="Phenazine_PhzF-like"/>
</dbReference>
<dbReference type="Proteomes" id="UP000761534">
    <property type="component" value="Unassembled WGS sequence"/>
</dbReference>
<dbReference type="GO" id="GO:0016853">
    <property type="term" value="F:isomerase activity"/>
    <property type="evidence" value="ECO:0007669"/>
    <property type="project" value="TreeGrafter"/>
</dbReference>
<evidence type="ECO:0000256" key="1">
    <source>
        <dbReference type="PIRSR" id="PIRSR016184-1"/>
    </source>
</evidence>
<gene>
    <name evidence="2" type="ORF">TRICI_001911</name>
</gene>
<dbReference type="OrthoDB" id="75169at2759"/>
<organism evidence="2 3">
    <name type="scientific">Trichomonascus ciferrii</name>
    <dbReference type="NCBI Taxonomy" id="44093"/>
    <lineage>
        <taxon>Eukaryota</taxon>
        <taxon>Fungi</taxon>
        <taxon>Dikarya</taxon>
        <taxon>Ascomycota</taxon>
        <taxon>Saccharomycotina</taxon>
        <taxon>Dipodascomycetes</taxon>
        <taxon>Dipodascales</taxon>
        <taxon>Trichomonascaceae</taxon>
        <taxon>Trichomonascus</taxon>
        <taxon>Trichomonascus ciferrii complex</taxon>
    </lineage>
</organism>
<dbReference type="PANTHER" id="PTHR13774">
    <property type="entry name" value="PHENAZINE BIOSYNTHESIS PROTEIN"/>
    <property type="match status" value="1"/>
</dbReference>
<dbReference type="VEuPathDB" id="FungiDB:TRICI_001911"/>
<dbReference type="SUPFAM" id="SSF54506">
    <property type="entry name" value="Diaminopimelate epimerase-like"/>
    <property type="match status" value="1"/>
</dbReference>
<dbReference type="EMBL" id="SWFS01000131">
    <property type="protein sequence ID" value="KAA8915897.1"/>
    <property type="molecule type" value="Genomic_DNA"/>
</dbReference>